<dbReference type="GO" id="GO:0008270">
    <property type="term" value="F:zinc ion binding"/>
    <property type="evidence" value="ECO:0007669"/>
    <property type="project" value="UniProtKB-KW"/>
</dbReference>
<feature type="compositionally biased region" description="Polar residues" evidence="5">
    <location>
        <begin position="153"/>
        <end position="188"/>
    </location>
</feature>
<keyword evidence="8" id="KW-1185">Reference proteome</keyword>
<evidence type="ECO:0000313" key="7">
    <source>
        <dbReference type="EMBL" id="KAK1748284.1"/>
    </source>
</evidence>
<evidence type="ECO:0000256" key="4">
    <source>
        <dbReference type="PROSITE-ProRule" id="PRU00175"/>
    </source>
</evidence>
<feature type="compositionally biased region" description="Polar residues" evidence="5">
    <location>
        <begin position="1000"/>
        <end position="1018"/>
    </location>
</feature>
<dbReference type="PROSITE" id="PS00518">
    <property type="entry name" value="ZF_RING_1"/>
    <property type="match status" value="1"/>
</dbReference>
<dbReference type="InterPro" id="IPR013083">
    <property type="entry name" value="Znf_RING/FYVE/PHD"/>
</dbReference>
<evidence type="ECO:0000256" key="5">
    <source>
        <dbReference type="SAM" id="MobiDB-lite"/>
    </source>
</evidence>
<feature type="compositionally biased region" description="Polar residues" evidence="5">
    <location>
        <begin position="959"/>
        <end position="969"/>
    </location>
</feature>
<keyword evidence="3" id="KW-0862">Zinc</keyword>
<evidence type="ECO:0000256" key="1">
    <source>
        <dbReference type="ARBA" id="ARBA00022723"/>
    </source>
</evidence>
<keyword evidence="2 4" id="KW-0863">Zinc-finger</keyword>
<feature type="region of interest" description="Disordered" evidence="5">
    <location>
        <begin position="151"/>
        <end position="207"/>
    </location>
</feature>
<evidence type="ECO:0000313" key="8">
    <source>
        <dbReference type="Proteomes" id="UP001224775"/>
    </source>
</evidence>
<feature type="region of interest" description="Disordered" evidence="5">
    <location>
        <begin position="1"/>
        <end position="122"/>
    </location>
</feature>
<proteinExistence type="predicted"/>
<evidence type="ECO:0000259" key="6">
    <source>
        <dbReference type="PROSITE" id="PS50089"/>
    </source>
</evidence>
<evidence type="ECO:0000256" key="2">
    <source>
        <dbReference type="ARBA" id="ARBA00022771"/>
    </source>
</evidence>
<dbReference type="InterPro" id="IPR017907">
    <property type="entry name" value="Znf_RING_CS"/>
</dbReference>
<reference evidence="7" key="1">
    <citation type="submission" date="2023-06" db="EMBL/GenBank/DDBJ databases">
        <title>Survivors Of The Sea: Transcriptome response of Skeletonema marinoi to long-term dormancy.</title>
        <authorList>
            <person name="Pinder M.I.M."/>
            <person name="Kourtchenko O."/>
            <person name="Robertson E.K."/>
            <person name="Larsson T."/>
            <person name="Maumus F."/>
            <person name="Osuna-Cruz C.M."/>
            <person name="Vancaester E."/>
            <person name="Stenow R."/>
            <person name="Vandepoele K."/>
            <person name="Ploug H."/>
            <person name="Bruchert V."/>
            <person name="Godhe A."/>
            <person name="Topel M."/>
        </authorList>
    </citation>
    <scope>NUCLEOTIDE SEQUENCE</scope>
    <source>
        <strain evidence="7">R05AC</strain>
    </source>
</reference>
<dbReference type="PROSITE" id="PS50089">
    <property type="entry name" value="ZF_RING_2"/>
    <property type="match status" value="1"/>
</dbReference>
<dbReference type="CDD" id="cd16449">
    <property type="entry name" value="RING-HC"/>
    <property type="match status" value="1"/>
</dbReference>
<evidence type="ECO:0000256" key="3">
    <source>
        <dbReference type="ARBA" id="ARBA00022833"/>
    </source>
</evidence>
<feature type="compositionally biased region" description="Polar residues" evidence="5">
    <location>
        <begin position="308"/>
        <end position="318"/>
    </location>
</feature>
<dbReference type="SUPFAM" id="SSF57850">
    <property type="entry name" value="RING/U-box"/>
    <property type="match status" value="1"/>
</dbReference>
<keyword evidence="1" id="KW-0479">Metal-binding</keyword>
<organism evidence="7 8">
    <name type="scientific">Skeletonema marinoi</name>
    <dbReference type="NCBI Taxonomy" id="267567"/>
    <lineage>
        <taxon>Eukaryota</taxon>
        <taxon>Sar</taxon>
        <taxon>Stramenopiles</taxon>
        <taxon>Ochrophyta</taxon>
        <taxon>Bacillariophyta</taxon>
        <taxon>Coscinodiscophyceae</taxon>
        <taxon>Thalassiosirophycidae</taxon>
        <taxon>Thalassiosirales</taxon>
        <taxon>Skeletonemataceae</taxon>
        <taxon>Skeletonema</taxon>
        <taxon>Skeletonema marinoi-dohrnii complex</taxon>
    </lineage>
</organism>
<feature type="compositionally biased region" description="Low complexity" evidence="5">
    <location>
        <begin position="380"/>
        <end position="391"/>
    </location>
</feature>
<dbReference type="InterPro" id="IPR001841">
    <property type="entry name" value="Znf_RING"/>
</dbReference>
<feature type="compositionally biased region" description="Polar residues" evidence="5">
    <location>
        <begin position="622"/>
        <end position="645"/>
    </location>
</feature>
<dbReference type="Proteomes" id="UP001224775">
    <property type="component" value="Unassembled WGS sequence"/>
</dbReference>
<feature type="compositionally biased region" description="Basic and acidic residues" evidence="5">
    <location>
        <begin position="362"/>
        <end position="376"/>
    </location>
</feature>
<feature type="compositionally biased region" description="Basic and acidic residues" evidence="5">
    <location>
        <begin position="232"/>
        <end position="247"/>
    </location>
</feature>
<dbReference type="EMBL" id="JATAAI010000001">
    <property type="protein sequence ID" value="KAK1748284.1"/>
    <property type="molecule type" value="Genomic_DNA"/>
</dbReference>
<feature type="region of interest" description="Disordered" evidence="5">
    <location>
        <begin position="957"/>
        <end position="985"/>
    </location>
</feature>
<comment type="caution">
    <text evidence="7">The sequence shown here is derived from an EMBL/GenBank/DDBJ whole genome shotgun (WGS) entry which is preliminary data.</text>
</comment>
<dbReference type="Gene3D" id="3.30.40.10">
    <property type="entry name" value="Zinc/RING finger domain, C3HC4 (zinc finger)"/>
    <property type="match status" value="1"/>
</dbReference>
<dbReference type="AlphaFoldDB" id="A0AAD8YKI5"/>
<feature type="region of interest" description="Disordered" evidence="5">
    <location>
        <begin position="592"/>
        <end position="647"/>
    </location>
</feature>
<accession>A0AAD8YKI5</accession>
<feature type="region of interest" description="Disordered" evidence="5">
    <location>
        <begin position="290"/>
        <end position="323"/>
    </location>
</feature>
<feature type="compositionally biased region" description="Low complexity" evidence="5">
    <location>
        <begin position="771"/>
        <end position="783"/>
    </location>
</feature>
<feature type="compositionally biased region" description="Low complexity" evidence="5">
    <location>
        <begin position="686"/>
        <end position="751"/>
    </location>
</feature>
<feature type="compositionally biased region" description="Polar residues" evidence="5">
    <location>
        <begin position="976"/>
        <end position="985"/>
    </location>
</feature>
<feature type="compositionally biased region" description="Acidic residues" evidence="5">
    <location>
        <begin position="248"/>
        <end position="257"/>
    </location>
</feature>
<feature type="compositionally biased region" description="Polar residues" evidence="5">
    <location>
        <begin position="829"/>
        <end position="848"/>
    </location>
</feature>
<feature type="compositionally biased region" description="Low complexity" evidence="5">
    <location>
        <begin position="597"/>
        <end position="616"/>
    </location>
</feature>
<sequence length="1092" mass="118874">MRYPLSPQNGEGGRVSSLRSAWEGNKSPVNKSRRTVLPSEVRSKEKSRAKQSWRSAGQENTSSVPAWRATPDKRSPVKSQGWKSSSSSPYTKREVSTSLSPGPRLKSPGRIASPGSASKALSAKTNDYIRKWQTIGSPEPDVPAHDVYRTSQKETIGSSGSSVVPKTEVYRSQNEQDSPATLNMTYSMDDSIPPIKMSDTADSPSMNKLRSDLATMSFIDYKSAPNDEKKYQASNAEKKYEAVQEEQKVEDEVEEEDDEYLYNVEHSVTSRSNASSSLVYSLEDTIPSVAHSRKSKESLKSVMERLKQTASSASQSSHDGTESGCSAGLIASDLVASTLAECRLLLQMSPPPTPLAVNVFKEPRKEVETRDEDSDRAIQAAPSADDSAASDNSVSKLMRCPCCSHKFEEAGEHEPLHSFACEHIICKECVFQSTRSKSIPCPECGEEGAFDKSKPLVSRSYLRLIKKMGDSSSVKTKKNVERFKDSPMSVPSQINFGAQGKNANDEISVFSSVSGHIHTAKLANRYRELAKQIDVDSVSILSTLSKPNPPLSVKSSFTINPKQDDVLSLMSESQCIPTGNFKPSVYSDNSTVQEAESVMSHSQSNTSSNSSMSVKSGHSRGQVDSLQTNLKETSTMPPQEPSTPVSRAEFRFHQRKQRLAESLEKVNKVLAKSKNKNMGKICEEASVASSRNSSAEGSSGSVASSSVASSSRAATSSVASSRVASSSVASSRATASSVASSRVAASSVASRKQSTTEESPFMVQDEDMTQSSADSSTAASAASLKSKEHPKRNANTREIKKRFKAQLRVDTGTQPSPLSVHDAQPSPTPMFNDQPIQEETQSETCSPCESAKSRNTVVSNFDPFGDDPFADNAFGGSNVFRGDSVPVVGFGNFILESTSSADTEHEGAFLLPQQKDTKYKEQTQPEINDVQKLTGANRCVQFLPALDFSKNGFIGIDSPSANNKKSTNNRVKKKQQQYSSAKPQKLTQKVFKTFSRSFDEASNTSGLNDTNISGNQDWRFQETLPKPPSIESSDDDEDEKPPLYEFSEGSCSHSPTDVGNMKISLDTLVTHKKGFRGKIRDKMKKKVGNKRN</sequence>
<gene>
    <name evidence="7" type="ORF">QTG54_000223</name>
</gene>
<feature type="domain" description="RING-type" evidence="6">
    <location>
        <begin position="400"/>
        <end position="444"/>
    </location>
</feature>
<feature type="compositionally biased region" description="Basic residues" evidence="5">
    <location>
        <begin position="788"/>
        <end position="805"/>
    </location>
</feature>
<name>A0AAD8YKI5_9STRA</name>
<feature type="region of interest" description="Disordered" evidence="5">
    <location>
        <begin position="362"/>
        <end position="391"/>
    </location>
</feature>
<feature type="compositionally biased region" description="Polar residues" evidence="5">
    <location>
        <begin position="52"/>
        <end position="64"/>
    </location>
</feature>
<feature type="region of interest" description="Disordered" evidence="5">
    <location>
        <begin position="232"/>
        <end position="257"/>
    </location>
</feature>
<feature type="region of interest" description="Disordered" evidence="5">
    <location>
        <begin position="686"/>
        <end position="848"/>
    </location>
</feature>
<feature type="compositionally biased region" description="Basic and acidic residues" evidence="5">
    <location>
        <begin position="295"/>
        <end position="307"/>
    </location>
</feature>
<feature type="region of interest" description="Disordered" evidence="5">
    <location>
        <begin position="1000"/>
        <end position="1060"/>
    </location>
</feature>
<protein>
    <recommendedName>
        <fullName evidence="6">RING-type domain-containing protein</fullName>
    </recommendedName>
</protein>